<dbReference type="NCBIfam" id="NF047389">
    <property type="entry name" value="ATPase_Sll1717"/>
    <property type="match status" value="1"/>
</dbReference>
<dbReference type="GO" id="GO:0051782">
    <property type="term" value="P:negative regulation of cell division"/>
    <property type="evidence" value="ECO:0007669"/>
    <property type="project" value="TreeGrafter"/>
</dbReference>
<gene>
    <name evidence="5" type="ORF">PROH_06335</name>
</gene>
<proteinExistence type="predicted"/>
<dbReference type="SUPFAM" id="SSF52540">
    <property type="entry name" value="P-loop containing nucleoside triphosphate hydrolases"/>
    <property type="match status" value="1"/>
</dbReference>
<dbReference type="STRING" id="317619.GCA_000332315_00009"/>
<dbReference type="InterPro" id="IPR059206">
    <property type="entry name" value="Sll1717-like"/>
</dbReference>
<keyword evidence="1" id="KW-0547">Nucleotide-binding</keyword>
<dbReference type="Gene3D" id="3.40.50.300">
    <property type="entry name" value="P-loop containing nucleotide triphosphate hydrolases"/>
    <property type="match status" value="1"/>
</dbReference>
<sequence length="929" mass="104799">MDRSLKVILKEILESVYCPDGPESSGWIELNFSTADLINLTIVSPQFDGMDSGTRLKHIQKHLPPGMREKLGFLSFYTPSEAQGLELTPSAALSATPPHTWQDLAIQAANPQNSPQSALSPQRTQPQPHTVTFYSFKGGVGRTTALIHVAWILAQRGRKVVAVDLDLEAPGLSTCFSLTPPLTLGLVDYFYERAYMLQDSYDIKVADIIGEVEMANAPGRLFVVPAGELSLDYVSKVDDLRAVTVTDGGSSLWSVFVKDLEEQLHPDLILVDSRTGLNQWGSFSLLEAADEMVIFLFPNYQNSKGIEVLLQSLLQSLRFPGTPTVVFSPVPAVTEVGMAKVRETWETLGPLVAQFTPYDVTPDDVIPDDAEKDPDQDNSEDNLDDYSDDKQRDDPLVIGYTPDIALADGNLDAIARSSDYYQKIANVIDRSLVQEQRNGPEAPAFDRWQLLSSLSFPSANAAQQSPQGAGLLFQKTATFQRFLDESVCLIRGRKGTGKTALYKLLLDNPQQFHNLSKDQLKRYQFVCGHGKREGGRLTGSDFGGLGNDLQTASQWESFWRGYLLIQAYRQGCCQFLNRLIGDSQKFKPLQKSIKSLPSEGWSSEVVEGLRRLAIDQSLKSLVSDAFAHLKPAETGKHILCFLYDDLDEDFRESPALRQQALTGLFQLVQFCDARAFAHLRFKIFLREDLWQQLNFDNKSHFRGRDLSLRWERIDFMRLAYRQVSQSSAFKNYVNRFYPIEDLDLAAEEDIENALGLLWGEKRRRGSKAKYVSRWIYDRLTDSSGTTFPRSLSVLLKAATDHELTYQNQPVQPPTDRLLRSKALDIGLKEASQERCEAITQEYPELEAFLEKLPGFLALADGAELEQLWRETALDVAETFDQFVNLLKEIGLAEWRSQTYWQSQTYKKAAHYRFADIYIYGFKMKYQGAR</sequence>
<dbReference type="Pfam" id="PF13614">
    <property type="entry name" value="AAA_31"/>
    <property type="match status" value="1"/>
</dbReference>
<dbReference type="CDD" id="cd02042">
    <property type="entry name" value="ParAB_family"/>
    <property type="match status" value="1"/>
</dbReference>
<dbReference type="GO" id="GO:0009898">
    <property type="term" value="C:cytoplasmic side of plasma membrane"/>
    <property type="evidence" value="ECO:0007669"/>
    <property type="project" value="TreeGrafter"/>
</dbReference>
<keyword evidence="6" id="KW-1185">Reference proteome</keyword>
<dbReference type="InterPro" id="IPR027417">
    <property type="entry name" value="P-loop_NTPase"/>
</dbReference>
<dbReference type="InterPro" id="IPR025669">
    <property type="entry name" value="AAA_dom"/>
</dbReference>
<dbReference type="InterPro" id="IPR050625">
    <property type="entry name" value="ParA/MinD_ATPase"/>
</dbReference>
<evidence type="ECO:0000259" key="4">
    <source>
        <dbReference type="Pfam" id="PF13614"/>
    </source>
</evidence>
<dbReference type="eggNOG" id="COG0455">
    <property type="taxonomic scope" value="Bacteria"/>
</dbReference>
<evidence type="ECO:0000256" key="1">
    <source>
        <dbReference type="ARBA" id="ARBA00022741"/>
    </source>
</evidence>
<dbReference type="PANTHER" id="PTHR43384">
    <property type="entry name" value="SEPTUM SITE-DETERMINING PROTEIN MIND HOMOLOG, CHLOROPLASTIC-RELATED"/>
    <property type="match status" value="1"/>
</dbReference>
<dbReference type="Proteomes" id="UP000034681">
    <property type="component" value="Unassembled WGS sequence"/>
</dbReference>
<feature type="compositionally biased region" description="Acidic residues" evidence="3">
    <location>
        <begin position="362"/>
        <end position="387"/>
    </location>
</feature>
<evidence type="ECO:0000256" key="2">
    <source>
        <dbReference type="ARBA" id="ARBA00022840"/>
    </source>
</evidence>
<dbReference type="AlphaFoldDB" id="A0A0M2PSP9"/>
<dbReference type="GO" id="GO:0005829">
    <property type="term" value="C:cytosol"/>
    <property type="evidence" value="ECO:0007669"/>
    <property type="project" value="TreeGrafter"/>
</dbReference>
<evidence type="ECO:0000256" key="3">
    <source>
        <dbReference type="SAM" id="MobiDB-lite"/>
    </source>
</evidence>
<evidence type="ECO:0000313" key="6">
    <source>
        <dbReference type="Proteomes" id="UP000034681"/>
    </source>
</evidence>
<dbReference type="EMBL" id="AJTX02000004">
    <property type="protein sequence ID" value="KKI99550.1"/>
    <property type="molecule type" value="Genomic_DNA"/>
</dbReference>
<accession>A0A0M2PSP9</accession>
<dbReference type="NCBIfam" id="NF047398">
    <property type="entry name" value="AAA_KGGVGR"/>
    <property type="match status" value="1"/>
</dbReference>
<dbReference type="GO" id="GO:0016887">
    <property type="term" value="F:ATP hydrolysis activity"/>
    <property type="evidence" value="ECO:0007669"/>
    <property type="project" value="TreeGrafter"/>
</dbReference>
<dbReference type="GO" id="GO:0005524">
    <property type="term" value="F:ATP binding"/>
    <property type="evidence" value="ECO:0007669"/>
    <property type="project" value="UniProtKB-KW"/>
</dbReference>
<comment type="caution">
    <text evidence="5">The sequence shown here is derived from an EMBL/GenBank/DDBJ whole genome shotgun (WGS) entry which is preliminary data.</text>
</comment>
<evidence type="ECO:0000313" key="5">
    <source>
        <dbReference type="EMBL" id="KKI99550.1"/>
    </source>
</evidence>
<protein>
    <recommendedName>
        <fullName evidence="4">AAA domain-containing protein</fullName>
    </recommendedName>
</protein>
<reference evidence="5" key="1">
    <citation type="submission" date="2012-04" db="EMBL/GenBank/DDBJ databases">
        <authorList>
            <person name="Borisov I.G."/>
            <person name="Ivanikova N.V."/>
            <person name="Pinevich A.V."/>
        </authorList>
    </citation>
    <scope>NUCLEOTIDE SEQUENCE</scope>
    <source>
        <strain evidence="5">CALU 1027</strain>
    </source>
</reference>
<dbReference type="RefSeq" id="WP_017710736.1">
    <property type="nucleotide sequence ID" value="NZ_KB235933.1"/>
</dbReference>
<dbReference type="OrthoDB" id="580767at2"/>
<feature type="domain" description="AAA" evidence="4">
    <location>
        <begin position="130"/>
        <end position="312"/>
    </location>
</feature>
<dbReference type="PANTHER" id="PTHR43384:SF6">
    <property type="entry name" value="SEPTUM SITE-DETERMINING PROTEIN MIND HOMOLOG, CHLOROPLASTIC"/>
    <property type="match status" value="1"/>
</dbReference>
<organism evidence="5 6">
    <name type="scientific">Prochlorothrix hollandica PCC 9006 = CALU 1027</name>
    <dbReference type="NCBI Taxonomy" id="317619"/>
    <lineage>
        <taxon>Bacteria</taxon>
        <taxon>Bacillati</taxon>
        <taxon>Cyanobacteriota</taxon>
        <taxon>Cyanophyceae</taxon>
        <taxon>Prochlorotrichales</taxon>
        <taxon>Prochlorotrichaceae</taxon>
        <taxon>Prochlorothrix</taxon>
    </lineage>
</organism>
<feature type="region of interest" description="Disordered" evidence="3">
    <location>
        <begin position="362"/>
        <end position="394"/>
    </location>
</feature>
<keyword evidence="2" id="KW-0067">ATP-binding</keyword>
<name>A0A0M2PSP9_PROHO</name>